<feature type="domain" description="HTH lysR-type" evidence="5">
    <location>
        <begin position="23"/>
        <end position="72"/>
    </location>
</feature>
<gene>
    <name evidence="6" type="ORF">TH19_07330</name>
</gene>
<dbReference type="GO" id="GO:0006351">
    <property type="term" value="P:DNA-templated transcription"/>
    <property type="evidence" value="ECO:0007669"/>
    <property type="project" value="TreeGrafter"/>
</dbReference>
<dbReference type="InterPro" id="IPR000847">
    <property type="entry name" value="LysR_HTH_N"/>
</dbReference>
<keyword evidence="4" id="KW-0804">Transcription</keyword>
<evidence type="ECO:0000259" key="5">
    <source>
        <dbReference type="PROSITE" id="PS50931"/>
    </source>
</evidence>
<organism evidence="6 7">
    <name type="scientific">Thalassospira profundimaris</name>
    <dbReference type="NCBI Taxonomy" id="502049"/>
    <lineage>
        <taxon>Bacteria</taxon>
        <taxon>Pseudomonadati</taxon>
        <taxon>Pseudomonadota</taxon>
        <taxon>Alphaproteobacteria</taxon>
        <taxon>Rhodospirillales</taxon>
        <taxon>Thalassospiraceae</taxon>
        <taxon>Thalassospira</taxon>
    </lineage>
</organism>
<dbReference type="AlphaFoldDB" id="A0A367WBL0"/>
<evidence type="ECO:0000256" key="1">
    <source>
        <dbReference type="ARBA" id="ARBA00009437"/>
    </source>
</evidence>
<dbReference type="OrthoDB" id="7282659at2"/>
<dbReference type="InterPro" id="IPR036390">
    <property type="entry name" value="WH_DNA-bd_sf"/>
</dbReference>
<dbReference type="Pfam" id="PF03466">
    <property type="entry name" value="LysR_substrate"/>
    <property type="match status" value="1"/>
</dbReference>
<evidence type="ECO:0000313" key="6">
    <source>
        <dbReference type="EMBL" id="RCK37840.1"/>
    </source>
</evidence>
<reference evidence="6 7" key="1">
    <citation type="submission" date="2014-07" db="EMBL/GenBank/DDBJ databases">
        <title>Draft genome sequence of Thalassospira profundimaris 35.</title>
        <authorList>
            <person name="Lai Q."/>
            <person name="Shao Z."/>
        </authorList>
    </citation>
    <scope>NUCLEOTIDE SEQUENCE [LARGE SCALE GENOMIC DNA]</scope>
    <source>
        <strain evidence="6 7">35</strain>
    </source>
</reference>
<evidence type="ECO:0000256" key="2">
    <source>
        <dbReference type="ARBA" id="ARBA00023015"/>
    </source>
</evidence>
<dbReference type="SUPFAM" id="SSF53850">
    <property type="entry name" value="Periplasmic binding protein-like II"/>
    <property type="match status" value="1"/>
</dbReference>
<name>A0A367WBL0_9PROT</name>
<protein>
    <recommendedName>
        <fullName evidence="5">HTH lysR-type domain-containing protein</fullName>
    </recommendedName>
</protein>
<proteinExistence type="inferred from homology"/>
<dbReference type="RefSeq" id="WP_114101648.1">
    <property type="nucleotide sequence ID" value="NZ_JPWF01000004.1"/>
</dbReference>
<dbReference type="Pfam" id="PF00126">
    <property type="entry name" value="HTH_1"/>
    <property type="match status" value="1"/>
</dbReference>
<dbReference type="PANTHER" id="PTHR30537:SF32">
    <property type="entry name" value="HTH-TYPE TRANSCRIPTIONAL REGULATOR DSDC"/>
    <property type="match status" value="1"/>
</dbReference>
<sequence>MKISHEKSRASLIARANQNAPLLAAIARENSFSKAAEILGVHQSAISHRVNLLEQALGFSLFERTTRQITPTEHGRILCAAAIDAMAIWDMAFERLEKFETQGAVRLSVSSSLAMKWVLPHLANAADAGLEIALDVNDRPVDFRAGVIDAAIRFGVGPYPGLHSTLLKKAEILPVARPGYCDAGATLEMLAGLHSTTFLKDVAGERDDTDFSWAYYKDQAGLSFETDARHIAFDRADLVLQAAINGMGIGLGRTLLIEGDIAQGFLAPVGPAVAMKSAYWLVCSPDFAGTERYATLLGWLRDQMK</sequence>
<evidence type="ECO:0000256" key="3">
    <source>
        <dbReference type="ARBA" id="ARBA00023125"/>
    </source>
</evidence>
<dbReference type="Gene3D" id="3.40.190.10">
    <property type="entry name" value="Periplasmic binding protein-like II"/>
    <property type="match status" value="2"/>
</dbReference>
<dbReference type="InterPro" id="IPR036388">
    <property type="entry name" value="WH-like_DNA-bd_sf"/>
</dbReference>
<comment type="similarity">
    <text evidence="1">Belongs to the LysR transcriptional regulatory family.</text>
</comment>
<dbReference type="PROSITE" id="PS50931">
    <property type="entry name" value="HTH_LYSR"/>
    <property type="match status" value="1"/>
</dbReference>
<dbReference type="Gene3D" id="1.10.10.10">
    <property type="entry name" value="Winged helix-like DNA-binding domain superfamily/Winged helix DNA-binding domain"/>
    <property type="match status" value="1"/>
</dbReference>
<dbReference type="GO" id="GO:0003700">
    <property type="term" value="F:DNA-binding transcription factor activity"/>
    <property type="evidence" value="ECO:0007669"/>
    <property type="project" value="InterPro"/>
</dbReference>
<dbReference type="GO" id="GO:0043565">
    <property type="term" value="F:sequence-specific DNA binding"/>
    <property type="evidence" value="ECO:0007669"/>
    <property type="project" value="TreeGrafter"/>
</dbReference>
<dbReference type="EMBL" id="JPWF01000004">
    <property type="protein sequence ID" value="RCK37840.1"/>
    <property type="molecule type" value="Genomic_DNA"/>
</dbReference>
<accession>A0A367WBL0</accession>
<dbReference type="Proteomes" id="UP000253226">
    <property type="component" value="Unassembled WGS sequence"/>
</dbReference>
<evidence type="ECO:0000313" key="7">
    <source>
        <dbReference type="Proteomes" id="UP000253226"/>
    </source>
</evidence>
<dbReference type="InterPro" id="IPR005119">
    <property type="entry name" value="LysR_subst-bd"/>
</dbReference>
<keyword evidence="2" id="KW-0805">Transcription regulation</keyword>
<comment type="caution">
    <text evidence="6">The sequence shown here is derived from an EMBL/GenBank/DDBJ whole genome shotgun (WGS) entry which is preliminary data.</text>
</comment>
<keyword evidence="3" id="KW-0238">DNA-binding</keyword>
<dbReference type="PRINTS" id="PR00039">
    <property type="entry name" value="HTHLYSR"/>
</dbReference>
<dbReference type="SUPFAM" id="SSF46785">
    <property type="entry name" value="Winged helix' DNA-binding domain"/>
    <property type="match status" value="1"/>
</dbReference>
<dbReference type="InterPro" id="IPR058163">
    <property type="entry name" value="LysR-type_TF_proteobact-type"/>
</dbReference>
<dbReference type="PANTHER" id="PTHR30537">
    <property type="entry name" value="HTH-TYPE TRANSCRIPTIONAL REGULATOR"/>
    <property type="match status" value="1"/>
</dbReference>
<evidence type="ECO:0000256" key="4">
    <source>
        <dbReference type="ARBA" id="ARBA00023163"/>
    </source>
</evidence>